<feature type="compositionally biased region" description="Basic and acidic residues" evidence="1">
    <location>
        <begin position="295"/>
        <end position="307"/>
    </location>
</feature>
<evidence type="ECO:0000256" key="1">
    <source>
        <dbReference type="SAM" id="MobiDB-lite"/>
    </source>
</evidence>
<dbReference type="GO" id="GO:0045651">
    <property type="term" value="P:positive regulation of macrophage differentiation"/>
    <property type="evidence" value="ECO:0007669"/>
    <property type="project" value="TreeGrafter"/>
</dbReference>
<feature type="chain" id="PRO_5044636647" evidence="3">
    <location>
        <begin position="23"/>
        <end position="545"/>
    </location>
</feature>
<dbReference type="PANTHER" id="PTHR10058">
    <property type="entry name" value="MACROPHAGE COLONY STIMULATING FACTOR"/>
    <property type="match status" value="1"/>
</dbReference>
<evidence type="ECO:0000256" key="2">
    <source>
        <dbReference type="SAM" id="Phobius"/>
    </source>
</evidence>
<dbReference type="GO" id="GO:0030316">
    <property type="term" value="P:osteoclast differentiation"/>
    <property type="evidence" value="ECO:0007669"/>
    <property type="project" value="TreeGrafter"/>
</dbReference>
<reference evidence="5 6" key="1">
    <citation type="submission" date="2025-04" db="UniProtKB">
        <authorList>
            <consortium name="RefSeq"/>
        </authorList>
    </citation>
    <scope>IDENTIFICATION</scope>
    <source>
        <tissue evidence="5 6">Skeletal muscle</tissue>
    </source>
</reference>
<dbReference type="Pfam" id="PF05337">
    <property type="entry name" value="CSF-1"/>
    <property type="match status" value="1"/>
</dbReference>
<feature type="signal peptide" evidence="3">
    <location>
        <begin position="1"/>
        <end position="22"/>
    </location>
</feature>
<gene>
    <name evidence="5 6" type="primary">CSF1</name>
</gene>
<evidence type="ECO:0000313" key="4">
    <source>
        <dbReference type="Proteomes" id="UP000504617"/>
    </source>
</evidence>
<feature type="region of interest" description="Disordered" evidence="1">
    <location>
        <begin position="273"/>
        <end position="309"/>
    </location>
</feature>
<feature type="compositionally biased region" description="Basic and acidic residues" evidence="1">
    <location>
        <begin position="431"/>
        <end position="447"/>
    </location>
</feature>
<dbReference type="OrthoDB" id="8702024at2759"/>
<feature type="compositionally biased region" description="Polar residues" evidence="1">
    <location>
        <begin position="231"/>
        <end position="242"/>
    </location>
</feature>
<dbReference type="SUPFAM" id="SSF47266">
    <property type="entry name" value="4-helical cytokines"/>
    <property type="match status" value="1"/>
</dbReference>
<feature type="region of interest" description="Disordered" evidence="1">
    <location>
        <begin position="393"/>
        <end position="447"/>
    </location>
</feature>
<dbReference type="Gene3D" id="1.20.1250.10">
    <property type="match status" value="1"/>
</dbReference>
<keyword evidence="2" id="KW-0812">Transmembrane</keyword>
<dbReference type="GO" id="GO:0005615">
    <property type="term" value="C:extracellular space"/>
    <property type="evidence" value="ECO:0007669"/>
    <property type="project" value="TreeGrafter"/>
</dbReference>
<keyword evidence="2" id="KW-1133">Transmembrane helix</keyword>
<feature type="compositionally biased region" description="Polar residues" evidence="1">
    <location>
        <begin position="278"/>
        <end position="294"/>
    </location>
</feature>
<dbReference type="AlphaFoldDB" id="A0A6I9YL49"/>
<feature type="transmembrane region" description="Helical" evidence="2">
    <location>
        <begin position="481"/>
        <end position="503"/>
    </location>
</feature>
<name>A0A6I9YL49_9SAUR</name>
<accession>A0A6I9YL49</accession>
<feature type="region of interest" description="Disordered" evidence="1">
    <location>
        <begin position="231"/>
        <end position="255"/>
    </location>
</feature>
<dbReference type="GO" id="GO:0005125">
    <property type="term" value="F:cytokine activity"/>
    <property type="evidence" value="ECO:0007669"/>
    <property type="project" value="InterPro"/>
</dbReference>
<dbReference type="PANTHER" id="PTHR10058:SF0">
    <property type="entry name" value="MACROPHAGE COLONY-STIMULATING FACTOR 1"/>
    <property type="match status" value="1"/>
</dbReference>
<dbReference type="InterPro" id="IPR009079">
    <property type="entry name" value="4_helix_cytokine-like_core"/>
</dbReference>
<evidence type="ECO:0000256" key="3">
    <source>
        <dbReference type="SAM" id="SignalP"/>
    </source>
</evidence>
<sequence>MFASMQLALFLLATCGIHVTEQNNSGCHRLIMASHLKNLTDLIDSQMETSCLRSFEYVDERKLDNTECFLKAAYHPLKGIIDNITFKSNTPNYVKLSLIKGLYVNLARCIKPHDDKNKKCIKTFSRTAEQTLQLVHKYFSQAKQFLSKATFTDDCSGVFQKCSESQEKDAVSPGVVSALDCNCSSTDPINVEGSTYLVPTSESFSSIAEQLDSRKTAVSIRQLLRLPDTTQIHSGLESNTRSRVTRSTDKSQEITESMDFEVGIDVLLPSPSSPSLSIQKQLESMETRSPSLDSRTGESQKRSDELASQHLPLSDLAKSFLNQQWFEIKDKTEAISGLTSDQNITVASSGFRLTLTSPSNLEEIDSSSAPSSGSPQVLGHKELVSATQDPSRFVATTENSSPPKQTSLESNSWGKQSSRDKNSKGLQNTQLRERREEGLAKKDRELEDSLLGPSFDLNFIPPNAEKRFKKSEPRNVQGTSVTYVVIPSVLGILLALGGLLFYLHKSRILRKRQTQQIGNNIERTEEQRSLSGGEGHLELQIQREV</sequence>
<dbReference type="InterPro" id="IPR008001">
    <property type="entry name" value="MCSF-1"/>
</dbReference>
<dbReference type="GeneID" id="106551233"/>
<dbReference type="CTD" id="1435"/>
<feature type="compositionally biased region" description="Polar residues" evidence="1">
    <location>
        <begin position="393"/>
        <end position="416"/>
    </location>
</feature>
<organism evidence="4 6">
    <name type="scientific">Thamnophis sirtalis</name>
    <dbReference type="NCBI Taxonomy" id="35019"/>
    <lineage>
        <taxon>Eukaryota</taxon>
        <taxon>Metazoa</taxon>
        <taxon>Chordata</taxon>
        <taxon>Craniata</taxon>
        <taxon>Vertebrata</taxon>
        <taxon>Euteleostomi</taxon>
        <taxon>Lepidosauria</taxon>
        <taxon>Squamata</taxon>
        <taxon>Bifurcata</taxon>
        <taxon>Unidentata</taxon>
        <taxon>Episquamata</taxon>
        <taxon>Toxicofera</taxon>
        <taxon>Serpentes</taxon>
        <taxon>Colubroidea</taxon>
        <taxon>Colubridae</taxon>
        <taxon>Natricinae</taxon>
        <taxon>Thamnophis</taxon>
    </lineage>
</organism>
<dbReference type="RefSeq" id="XP_013924763.1">
    <property type="nucleotide sequence ID" value="XM_014069288.1"/>
</dbReference>
<evidence type="ECO:0000313" key="6">
    <source>
        <dbReference type="RefSeq" id="XP_013924764.1"/>
    </source>
</evidence>
<proteinExistence type="predicted"/>
<keyword evidence="4" id="KW-1185">Reference proteome</keyword>
<dbReference type="KEGG" id="tsr:106551233"/>
<dbReference type="GO" id="GO:0016020">
    <property type="term" value="C:membrane"/>
    <property type="evidence" value="ECO:0007669"/>
    <property type="project" value="InterPro"/>
</dbReference>
<dbReference type="RefSeq" id="XP_013924764.1">
    <property type="nucleotide sequence ID" value="XM_014069289.1"/>
</dbReference>
<protein>
    <submittedName>
        <fullName evidence="5 6">Macrophage colony-stimulating factor 1 isoform X1</fullName>
    </submittedName>
</protein>
<evidence type="ECO:0000313" key="5">
    <source>
        <dbReference type="RefSeq" id="XP_013924763.1"/>
    </source>
</evidence>
<keyword evidence="3" id="KW-0732">Signal</keyword>
<dbReference type="GO" id="GO:0008083">
    <property type="term" value="F:growth factor activity"/>
    <property type="evidence" value="ECO:0007669"/>
    <property type="project" value="InterPro"/>
</dbReference>
<dbReference type="Proteomes" id="UP000504617">
    <property type="component" value="Unplaced"/>
</dbReference>
<keyword evidence="2" id="KW-0472">Membrane</keyword>